<dbReference type="InterPro" id="IPR036388">
    <property type="entry name" value="WH-like_DNA-bd_sf"/>
</dbReference>
<sequence>MAVNMYDKQPDETLLQLIAAGDDVAFTIMYRRYEQHIREVALMYTKDPEASREIVQEVFRRIWEKREKLTEIKSLKDYLFIIARNLIFNQFKKAAQELAVRKQRLYETLETINDADFKVRNQECEFILNTAIASLPPQRKKIYQLAREKGLSYEEIATELRISRFTVKNQMVQALQSIRLYLLHHMHTLLPLLCISILG</sequence>
<dbReference type="NCBIfam" id="TIGR02937">
    <property type="entry name" value="sigma70-ECF"/>
    <property type="match status" value="1"/>
</dbReference>
<comment type="similarity">
    <text evidence="1">Belongs to the sigma-70 factor family. ECF subfamily.</text>
</comment>
<dbReference type="EMBL" id="RMBX01000015">
    <property type="protein sequence ID" value="RPD38488.1"/>
    <property type="molecule type" value="Genomic_DNA"/>
</dbReference>
<evidence type="ECO:0000313" key="7">
    <source>
        <dbReference type="EMBL" id="RPD38488.1"/>
    </source>
</evidence>
<organism evidence="7 8">
    <name type="scientific">Chitinophaga barathri</name>
    <dbReference type="NCBI Taxonomy" id="1647451"/>
    <lineage>
        <taxon>Bacteria</taxon>
        <taxon>Pseudomonadati</taxon>
        <taxon>Bacteroidota</taxon>
        <taxon>Chitinophagia</taxon>
        <taxon>Chitinophagales</taxon>
        <taxon>Chitinophagaceae</taxon>
        <taxon>Chitinophaga</taxon>
    </lineage>
</organism>
<dbReference type="Pfam" id="PF04542">
    <property type="entry name" value="Sigma70_r2"/>
    <property type="match status" value="1"/>
</dbReference>
<dbReference type="GO" id="GO:0016987">
    <property type="term" value="F:sigma factor activity"/>
    <property type="evidence" value="ECO:0007669"/>
    <property type="project" value="UniProtKB-KW"/>
</dbReference>
<evidence type="ECO:0000259" key="5">
    <source>
        <dbReference type="Pfam" id="PF04542"/>
    </source>
</evidence>
<evidence type="ECO:0000259" key="6">
    <source>
        <dbReference type="Pfam" id="PF08281"/>
    </source>
</evidence>
<dbReference type="Proteomes" id="UP000279089">
    <property type="component" value="Unassembled WGS sequence"/>
</dbReference>
<dbReference type="PANTHER" id="PTHR43133">
    <property type="entry name" value="RNA POLYMERASE ECF-TYPE SIGMA FACTO"/>
    <property type="match status" value="1"/>
</dbReference>
<dbReference type="AlphaFoldDB" id="A0A3N4M5V8"/>
<reference evidence="8" key="1">
    <citation type="submission" date="2018-11" db="EMBL/GenBank/DDBJ databases">
        <title>Chitinophaga lutea sp.nov., isolate from arsenic contaminated soil.</title>
        <authorList>
            <person name="Zong Y."/>
        </authorList>
    </citation>
    <scope>NUCLEOTIDE SEQUENCE [LARGE SCALE GENOMIC DNA]</scope>
    <source>
        <strain evidence="8">YLT18</strain>
    </source>
</reference>
<dbReference type="GO" id="GO:0006352">
    <property type="term" value="P:DNA-templated transcription initiation"/>
    <property type="evidence" value="ECO:0007669"/>
    <property type="project" value="InterPro"/>
</dbReference>
<keyword evidence="4" id="KW-0804">Transcription</keyword>
<dbReference type="InterPro" id="IPR014284">
    <property type="entry name" value="RNA_pol_sigma-70_dom"/>
</dbReference>
<keyword evidence="2" id="KW-0805">Transcription regulation</keyword>
<keyword evidence="8" id="KW-1185">Reference proteome</keyword>
<dbReference type="SUPFAM" id="SSF88946">
    <property type="entry name" value="Sigma2 domain of RNA polymerase sigma factors"/>
    <property type="match status" value="1"/>
</dbReference>
<dbReference type="InterPro" id="IPR007627">
    <property type="entry name" value="RNA_pol_sigma70_r2"/>
</dbReference>
<evidence type="ECO:0000313" key="8">
    <source>
        <dbReference type="Proteomes" id="UP000279089"/>
    </source>
</evidence>
<evidence type="ECO:0000256" key="1">
    <source>
        <dbReference type="ARBA" id="ARBA00010641"/>
    </source>
</evidence>
<dbReference type="Pfam" id="PF08281">
    <property type="entry name" value="Sigma70_r4_2"/>
    <property type="match status" value="1"/>
</dbReference>
<dbReference type="SUPFAM" id="SSF88659">
    <property type="entry name" value="Sigma3 and sigma4 domains of RNA polymerase sigma factors"/>
    <property type="match status" value="1"/>
</dbReference>
<dbReference type="InterPro" id="IPR013325">
    <property type="entry name" value="RNA_pol_sigma_r2"/>
</dbReference>
<dbReference type="InterPro" id="IPR013249">
    <property type="entry name" value="RNA_pol_sigma70_r4_t2"/>
</dbReference>
<protein>
    <submittedName>
        <fullName evidence="7">RNA polymerase sigma-70 factor</fullName>
    </submittedName>
</protein>
<dbReference type="InterPro" id="IPR014327">
    <property type="entry name" value="RNA_pol_sigma70_bacteroid"/>
</dbReference>
<evidence type="ECO:0000256" key="2">
    <source>
        <dbReference type="ARBA" id="ARBA00023015"/>
    </source>
</evidence>
<feature type="domain" description="RNA polymerase sigma factor 70 region 4 type 2" evidence="6">
    <location>
        <begin position="128"/>
        <end position="176"/>
    </location>
</feature>
<keyword evidence="3" id="KW-0731">Sigma factor</keyword>
<comment type="caution">
    <text evidence="7">The sequence shown here is derived from an EMBL/GenBank/DDBJ whole genome shotgun (WGS) entry which is preliminary data.</text>
</comment>
<dbReference type="GO" id="GO:0003677">
    <property type="term" value="F:DNA binding"/>
    <property type="evidence" value="ECO:0007669"/>
    <property type="project" value="InterPro"/>
</dbReference>
<dbReference type="Gene3D" id="1.10.1740.10">
    <property type="match status" value="1"/>
</dbReference>
<feature type="domain" description="RNA polymerase sigma-70 region 2" evidence="5">
    <location>
        <begin position="29"/>
        <end position="95"/>
    </location>
</feature>
<evidence type="ECO:0000256" key="4">
    <source>
        <dbReference type="ARBA" id="ARBA00023163"/>
    </source>
</evidence>
<evidence type="ECO:0000256" key="3">
    <source>
        <dbReference type="ARBA" id="ARBA00023082"/>
    </source>
</evidence>
<dbReference type="InterPro" id="IPR013324">
    <property type="entry name" value="RNA_pol_sigma_r3/r4-like"/>
</dbReference>
<dbReference type="InterPro" id="IPR039425">
    <property type="entry name" value="RNA_pol_sigma-70-like"/>
</dbReference>
<name>A0A3N4M5V8_9BACT</name>
<accession>A0A3N4M5V8</accession>
<dbReference type="PANTHER" id="PTHR43133:SF46">
    <property type="entry name" value="RNA POLYMERASE SIGMA-70 FACTOR ECF SUBFAMILY"/>
    <property type="match status" value="1"/>
</dbReference>
<dbReference type="Gene3D" id="1.10.10.10">
    <property type="entry name" value="Winged helix-like DNA-binding domain superfamily/Winged helix DNA-binding domain"/>
    <property type="match status" value="1"/>
</dbReference>
<proteinExistence type="inferred from homology"/>
<dbReference type="NCBIfam" id="TIGR02985">
    <property type="entry name" value="Sig70_bacteroi1"/>
    <property type="match status" value="1"/>
</dbReference>
<gene>
    <name evidence="7" type="ORF">EG028_24790</name>
</gene>